<feature type="active site" description="Charge relay system" evidence="5">
    <location>
        <position position="88"/>
    </location>
</feature>
<evidence type="ECO:0000256" key="7">
    <source>
        <dbReference type="SAM" id="SignalP"/>
    </source>
</evidence>
<evidence type="ECO:0000256" key="4">
    <source>
        <dbReference type="ARBA" id="ARBA00022825"/>
    </source>
</evidence>
<keyword evidence="2 5" id="KW-0645">Protease</keyword>
<keyword evidence="6" id="KW-0472">Membrane</keyword>
<dbReference type="InterPro" id="IPR015500">
    <property type="entry name" value="Peptidase_S8_subtilisin-rel"/>
</dbReference>
<dbReference type="PROSITE" id="PS51892">
    <property type="entry name" value="SUBTILASE"/>
    <property type="match status" value="1"/>
</dbReference>
<dbReference type="PRINTS" id="PR00723">
    <property type="entry name" value="SUBTILISIN"/>
</dbReference>
<dbReference type="EMBL" id="JANYMP010000060">
    <property type="protein sequence ID" value="MCS7484872.1"/>
    <property type="molecule type" value="Genomic_DNA"/>
</dbReference>
<name>A0A9X2VYR8_9PSEU</name>
<dbReference type="PANTHER" id="PTHR43806:SF11">
    <property type="entry name" value="CEREVISIN-RELATED"/>
    <property type="match status" value="1"/>
</dbReference>
<keyword evidence="7" id="KW-0732">Signal</keyword>
<organism evidence="9 10">
    <name type="scientific">Umezawaea endophytica</name>
    <dbReference type="NCBI Taxonomy" id="1654476"/>
    <lineage>
        <taxon>Bacteria</taxon>
        <taxon>Bacillati</taxon>
        <taxon>Actinomycetota</taxon>
        <taxon>Actinomycetes</taxon>
        <taxon>Pseudonocardiales</taxon>
        <taxon>Pseudonocardiaceae</taxon>
        <taxon>Umezawaea</taxon>
    </lineage>
</organism>
<feature type="active site" description="Charge relay system" evidence="5">
    <location>
        <position position="53"/>
    </location>
</feature>
<dbReference type="Pfam" id="PF00082">
    <property type="entry name" value="Peptidase_S8"/>
    <property type="match status" value="1"/>
</dbReference>
<evidence type="ECO:0000256" key="3">
    <source>
        <dbReference type="ARBA" id="ARBA00022801"/>
    </source>
</evidence>
<feature type="active site" description="Charge relay system" evidence="5">
    <location>
        <position position="245"/>
    </location>
</feature>
<evidence type="ECO:0000256" key="2">
    <source>
        <dbReference type="ARBA" id="ARBA00022670"/>
    </source>
</evidence>
<dbReference type="GO" id="GO:0006508">
    <property type="term" value="P:proteolysis"/>
    <property type="evidence" value="ECO:0007669"/>
    <property type="project" value="UniProtKB-KW"/>
</dbReference>
<comment type="similarity">
    <text evidence="1 5">Belongs to the peptidase S8 family.</text>
</comment>
<sequence length="388" mass="38743">MRVVVLAVLALLFATPPVHGESIEDQQWHLGALDAYEAHEISRGDGVVVAVVDSGVDETVADLAGRLLPGTGFGSAAGNGGVRDTDGHGTSMAVLIAGQGRGGALGIAPGAKILPVAAGTDGENFASGAVSESVRWAVDHGADVVNLSLGTPVESTPDLKAAVEYAFAKDVVVVAATGNDGARHIGAPANVLGVIAVSGTVQDGSPWPSSNTGALTVLSAPAQDIVTASPLSVSESGYSQVSGTSAAAALVSGVAALVRSKYPDMSAANVVNRLVTSATDVAEPGRDEATGFGAVAPLAALTATIPPVNQNPLLPGGTVVPQDPAAASADDPADPATLLALAGGALVLAAIGGLVAWRRARERRGPRIEVVAGWEPPPPSDDFWRPKY</sequence>
<evidence type="ECO:0000313" key="10">
    <source>
        <dbReference type="Proteomes" id="UP001141259"/>
    </source>
</evidence>
<keyword evidence="6" id="KW-1133">Transmembrane helix</keyword>
<proteinExistence type="inferred from homology"/>
<evidence type="ECO:0000256" key="5">
    <source>
        <dbReference type="PROSITE-ProRule" id="PRU01240"/>
    </source>
</evidence>
<dbReference type="SUPFAM" id="SSF52743">
    <property type="entry name" value="Subtilisin-like"/>
    <property type="match status" value="1"/>
</dbReference>
<protein>
    <submittedName>
        <fullName evidence="9">S8 family serine peptidase</fullName>
    </submittedName>
</protein>
<keyword evidence="6" id="KW-0812">Transmembrane</keyword>
<gene>
    <name evidence="9" type="ORF">NZH93_49275</name>
</gene>
<evidence type="ECO:0000313" key="9">
    <source>
        <dbReference type="EMBL" id="MCS7484872.1"/>
    </source>
</evidence>
<feature type="signal peptide" evidence="7">
    <location>
        <begin position="1"/>
        <end position="20"/>
    </location>
</feature>
<reference evidence="9" key="1">
    <citation type="submission" date="2022-08" db="EMBL/GenBank/DDBJ databases">
        <authorList>
            <person name="Tistechok S."/>
            <person name="Samborskyy M."/>
            <person name="Roman I."/>
        </authorList>
    </citation>
    <scope>NUCLEOTIDE SEQUENCE</scope>
    <source>
        <strain evidence="9">DSM 103496</strain>
    </source>
</reference>
<dbReference type="InterPro" id="IPR000209">
    <property type="entry name" value="Peptidase_S8/S53_dom"/>
</dbReference>
<comment type="caution">
    <text evidence="9">The sequence shown here is derived from an EMBL/GenBank/DDBJ whole genome shotgun (WGS) entry which is preliminary data.</text>
</comment>
<keyword evidence="3 5" id="KW-0378">Hydrolase</keyword>
<dbReference type="PANTHER" id="PTHR43806">
    <property type="entry name" value="PEPTIDASE S8"/>
    <property type="match status" value="1"/>
</dbReference>
<keyword evidence="4 5" id="KW-0720">Serine protease</keyword>
<feature type="domain" description="Peptidase S8/S53" evidence="8">
    <location>
        <begin position="44"/>
        <end position="293"/>
    </location>
</feature>
<accession>A0A9X2VYR8</accession>
<feature type="transmembrane region" description="Helical" evidence="6">
    <location>
        <begin position="338"/>
        <end position="357"/>
    </location>
</feature>
<dbReference type="AlphaFoldDB" id="A0A9X2VYR8"/>
<dbReference type="GO" id="GO:0004252">
    <property type="term" value="F:serine-type endopeptidase activity"/>
    <property type="evidence" value="ECO:0007669"/>
    <property type="project" value="UniProtKB-UniRule"/>
</dbReference>
<dbReference type="InterPro" id="IPR036852">
    <property type="entry name" value="Peptidase_S8/S53_dom_sf"/>
</dbReference>
<evidence type="ECO:0000256" key="6">
    <source>
        <dbReference type="SAM" id="Phobius"/>
    </source>
</evidence>
<feature type="chain" id="PRO_5040719169" evidence="7">
    <location>
        <begin position="21"/>
        <end position="388"/>
    </location>
</feature>
<dbReference type="Proteomes" id="UP001141259">
    <property type="component" value="Unassembled WGS sequence"/>
</dbReference>
<evidence type="ECO:0000259" key="8">
    <source>
        <dbReference type="Pfam" id="PF00082"/>
    </source>
</evidence>
<evidence type="ECO:0000256" key="1">
    <source>
        <dbReference type="ARBA" id="ARBA00011073"/>
    </source>
</evidence>
<keyword evidence="10" id="KW-1185">Reference proteome</keyword>
<dbReference type="Gene3D" id="3.40.50.200">
    <property type="entry name" value="Peptidase S8/S53 domain"/>
    <property type="match status" value="1"/>
</dbReference>
<dbReference type="InterPro" id="IPR050131">
    <property type="entry name" value="Peptidase_S8_subtilisin-like"/>
</dbReference>